<dbReference type="AlphaFoldDB" id="A0A511M738"/>
<dbReference type="RefSeq" id="WP_147128180.1">
    <property type="nucleotide sequence ID" value="NZ_BJXA01000001.1"/>
</dbReference>
<dbReference type="InterPro" id="IPR003399">
    <property type="entry name" value="Mce/MlaD"/>
</dbReference>
<keyword evidence="4" id="KW-1185">Reference proteome</keyword>
<dbReference type="NCBIfam" id="TIGR00996">
    <property type="entry name" value="Mtu_fam_mce"/>
    <property type="match status" value="1"/>
</dbReference>
<dbReference type="EMBL" id="BJXA01000001">
    <property type="protein sequence ID" value="GEM35506.1"/>
    <property type="molecule type" value="Genomic_DNA"/>
</dbReference>
<name>A0A511M738_9NOCA</name>
<dbReference type="GO" id="GO:0051701">
    <property type="term" value="P:biological process involved in interaction with host"/>
    <property type="evidence" value="ECO:0007669"/>
    <property type="project" value="TreeGrafter"/>
</dbReference>
<sequence length="377" mass="39640">MVVVLVAIVGVALSMFTGRYVATATVTVDAPRSGLVLDPAAKVKLRGVEIGRVESVGRAGGRVRLVLALDPESLPLVPANVRVDIRSTTIFGGKYVNFVVPPHPSAHRLRDGATVPADAVTVEFNTLFEQLTRILAQIAPERLNATLTALSTALQGRGEILGDLLARAAAYLRDINPSLPALHRDTIAAAEVTALYADTIDDLLRTTASATTTSVTLTEQEADLDAVLLNVIGLADTTDAVLTENEHHLATTLDLLRPTTGLLNTYKPVLNCLVLGLAETLPDAESFVGGIQPGAVFNAGFMYGGEPYTYPDDLPKVNATGGPHCAGILDRIPGSHAPYLVTDTAENTPYAPSTTLKVNAPKVFQILFAGLPGVSSP</sequence>
<feature type="domain" description="Mammalian cell entry C-terminal" evidence="2">
    <location>
        <begin position="105"/>
        <end position="323"/>
    </location>
</feature>
<dbReference type="Proteomes" id="UP000321424">
    <property type="component" value="Unassembled WGS sequence"/>
</dbReference>
<dbReference type="InterPro" id="IPR024516">
    <property type="entry name" value="Mce_C"/>
</dbReference>
<evidence type="ECO:0000313" key="4">
    <source>
        <dbReference type="Proteomes" id="UP000321424"/>
    </source>
</evidence>
<protein>
    <submittedName>
        <fullName evidence="3">Hypothetical MCE-family protein</fullName>
    </submittedName>
</protein>
<evidence type="ECO:0000259" key="1">
    <source>
        <dbReference type="Pfam" id="PF02470"/>
    </source>
</evidence>
<dbReference type="InterPro" id="IPR005693">
    <property type="entry name" value="Mce"/>
</dbReference>
<dbReference type="Pfam" id="PF02470">
    <property type="entry name" value="MlaD"/>
    <property type="match status" value="1"/>
</dbReference>
<evidence type="ECO:0000259" key="2">
    <source>
        <dbReference type="Pfam" id="PF11887"/>
    </source>
</evidence>
<accession>A0A511M738</accession>
<feature type="domain" description="Mce/MlaD" evidence="1">
    <location>
        <begin position="24"/>
        <end position="99"/>
    </location>
</feature>
<gene>
    <name evidence="3" type="ORF">NN4_00250</name>
</gene>
<comment type="caution">
    <text evidence="3">The sequence shown here is derived from an EMBL/GenBank/DDBJ whole genome shotgun (WGS) entry which is preliminary data.</text>
</comment>
<proteinExistence type="predicted"/>
<dbReference type="OrthoDB" id="3460188at2"/>
<dbReference type="GO" id="GO:0005576">
    <property type="term" value="C:extracellular region"/>
    <property type="evidence" value="ECO:0007669"/>
    <property type="project" value="TreeGrafter"/>
</dbReference>
<dbReference type="Pfam" id="PF11887">
    <property type="entry name" value="Mce4_CUP1"/>
    <property type="match status" value="1"/>
</dbReference>
<organism evidence="3 4">
    <name type="scientific">Nocardia ninae NBRC 108245</name>
    <dbReference type="NCBI Taxonomy" id="1210091"/>
    <lineage>
        <taxon>Bacteria</taxon>
        <taxon>Bacillati</taxon>
        <taxon>Actinomycetota</taxon>
        <taxon>Actinomycetes</taxon>
        <taxon>Mycobacteriales</taxon>
        <taxon>Nocardiaceae</taxon>
        <taxon>Nocardia</taxon>
    </lineage>
</organism>
<dbReference type="PANTHER" id="PTHR33371:SF19">
    <property type="entry name" value="MCE-FAMILY PROTEIN MCE4A"/>
    <property type="match status" value="1"/>
</dbReference>
<reference evidence="3 4" key="1">
    <citation type="submission" date="2019-07" db="EMBL/GenBank/DDBJ databases">
        <title>Whole genome shotgun sequence of Nocardia ninae NBRC 108245.</title>
        <authorList>
            <person name="Hosoyama A."/>
            <person name="Uohara A."/>
            <person name="Ohji S."/>
            <person name="Ichikawa N."/>
        </authorList>
    </citation>
    <scope>NUCLEOTIDE SEQUENCE [LARGE SCALE GENOMIC DNA]</scope>
    <source>
        <strain evidence="3 4">NBRC 108245</strain>
    </source>
</reference>
<dbReference type="InterPro" id="IPR052336">
    <property type="entry name" value="MlaD_Phospholipid_Transporter"/>
</dbReference>
<evidence type="ECO:0000313" key="3">
    <source>
        <dbReference type="EMBL" id="GEM35506.1"/>
    </source>
</evidence>
<dbReference type="PANTHER" id="PTHR33371">
    <property type="entry name" value="INTERMEMBRANE PHOSPHOLIPID TRANSPORT SYSTEM BINDING PROTEIN MLAD-RELATED"/>
    <property type="match status" value="1"/>
</dbReference>